<proteinExistence type="predicted"/>
<name>A0A512IQK8_9HYPH</name>
<gene>
    <name evidence="1" type="ORF">MHA02_23670</name>
</gene>
<comment type="caution">
    <text evidence="1">The sequence shown here is derived from an EMBL/GenBank/DDBJ whole genome shotgun (WGS) entry which is preliminary data.</text>
</comment>
<protein>
    <submittedName>
        <fullName evidence="1">Uncharacterized protein</fullName>
    </submittedName>
</protein>
<dbReference type="AlphaFoldDB" id="A0A512IQK8"/>
<evidence type="ECO:0000313" key="2">
    <source>
        <dbReference type="Proteomes" id="UP000321258"/>
    </source>
</evidence>
<accession>A0A512IQK8</accession>
<keyword evidence="2" id="KW-1185">Reference proteome</keyword>
<dbReference type="EMBL" id="BJZT01000025">
    <property type="protein sequence ID" value="GEO99979.1"/>
    <property type="molecule type" value="Genomic_DNA"/>
</dbReference>
<organism evidence="1 2">
    <name type="scientific">Methylobacterium haplocladii</name>
    <dbReference type="NCBI Taxonomy" id="1176176"/>
    <lineage>
        <taxon>Bacteria</taxon>
        <taxon>Pseudomonadati</taxon>
        <taxon>Pseudomonadota</taxon>
        <taxon>Alphaproteobacteria</taxon>
        <taxon>Hyphomicrobiales</taxon>
        <taxon>Methylobacteriaceae</taxon>
        <taxon>Methylobacterium</taxon>
    </lineage>
</organism>
<sequence>MIDEPLALLAEAFGQDAEPPIPSHADGGMSAELADLTVIAAASSGQAERAVRSL</sequence>
<reference evidence="1 2" key="1">
    <citation type="submission" date="2019-07" db="EMBL/GenBank/DDBJ databases">
        <title>Whole genome shotgun sequence of Methylobacterium haplocladii NBRC 107714.</title>
        <authorList>
            <person name="Hosoyama A."/>
            <person name="Uohara A."/>
            <person name="Ohji S."/>
            <person name="Ichikawa N."/>
        </authorList>
    </citation>
    <scope>NUCLEOTIDE SEQUENCE [LARGE SCALE GENOMIC DNA]</scope>
    <source>
        <strain evidence="1 2">NBRC 107714</strain>
    </source>
</reference>
<dbReference type="RefSeq" id="WP_170249195.1">
    <property type="nucleotide sequence ID" value="NZ_BJZT01000025.1"/>
</dbReference>
<evidence type="ECO:0000313" key="1">
    <source>
        <dbReference type="EMBL" id="GEO99979.1"/>
    </source>
</evidence>
<dbReference type="Proteomes" id="UP000321258">
    <property type="component" value="Unassembled WGS sequence"/>
</dbReference>